<protein>
    <submittedName>
        <fullName evidence="1">Uncharacterized protein</fullName>
    </submittedName>
</protein>
<sequence length="209" mass="21676">MTGHASPITACGMIFGETENAVAALSQAISAGRTGGAGHPALQGLSLATRDTAIREVSTIGAELLSPDLGGLLVTGWRKYATLVQAARRTAAMPGREEIVDVITHRIGVAAHPSVELLVNEVRVTTINFALMLELEIRALTAVIKAGHVVALESGTCATTASIAVEGVTVAIRTAEFGLPMLIHVGDGIPLLPAPNPPRTPLQTTRRGR</sequence>
<comment type="caution">
    <text evidence="1">The sequence shown here is derived from an EMBL/GenBank/DDBJ whole genome shotgun (WGS) entry which is preliminary data.</text>
</comment>
<reference evidence="1 2" key="1">
    <citation type="submission" date="2019-06" db="EMBL/GenBank/DDBJ databases">
        <title>Sequencing the genomes of 1000 actinobacteria strains.</title>
        <authorList>
            <person name="Klenk H.-P."/>
        </authorList>
    </citation>
    <scope>NUCLEOTIDE SEQUENCE [LARGE SCALE GENOMIC DNA]</scope>
    <source>
        <strain evidence="1 2">DSM 102200</strain>
    </source>
</reference>
<dbReference type="RefSeq" id="WP_141958789.1">
    <property type="nucleotide sequence ID" value="NZ_VFOZ01000001.1"/>
</dbReference>
<organism evidence="1 2">
    <name type="scientific">Actinoallomurus bryophytorum</name>
    <dbReference type="NCBI Taxonomy" id="1490222"/>
    <lineage>
        <taxon>Bacteria</taxon>
        <taxon>Bacillati</taxon>
        <taxon>Actinomycetota</taxon>
        <taxon>Actinomycetes</taxon>
        <taxon>Streptosporangiales</taxon>
        <taxon>Thermomonosporaceae</taxon>
        <taxon>Actinoallomurus</taxon>
    </lineage>
</organism>
<dbReference type="EMBL" id="VFOZ01000001">
    <property type="protein sequence ID" value="TQL99753.1"/>
    <property type="molecule type" value="Genomic_DNA"/>
</dbReference>
<evidence type="ECO:0000313" key="2">
    <source>
        <dbReference type="Proteomes" id="UP000316096"/>
    </source>
</evidence>
<dbReference type="AlphaFoldDB" id="A0A543CRK9"/>
<keyword evidence="2" id="KW-1185">Reference proteome</keyword>
<name>A0A543CRK9_9ACTN</name>
<gene>
    <name evidence="1" type="ORF">FB559_5451</name>
</gene>
<dbReference type="Proteomes" id="UP000316096">
    <property type="component" value="Unassembled WGS sequence"/>
</dbReference>
<accession>A0A543CRK9</accession>
<evidence type="ECO:0000313" key="1">
    <source>
        <dbReference type="EMBL" id="TQL99753.1"/>
    </source>
</evidence>
<proteinExistence type="predicted"/>
<dbReference type="OrthoDB" id="7185898at2"/>